<protein>
    <submittedName>
        <fullName evidence="3">Substrate-binding region of ABC-type glycine betaine transport system</fullName>
    </submittedName>
</protein>
<dbReference type="PROSITE" id="PS51257">
    <property type="entry name" value="PROKAR_LIPOPROTEIN"/>
    <property type="match status" value="1"/>
</dbReference>
<sequence length="314" mass="34916">MRSDNTRTDRRSILRACSIGATVGLTTTAGCLGTDDEIAVASMKWSEARLMGYLGYEMLKENTDTSVGDETSLGGSRQCFEAVKNGGIDLYHIYTGGAWSELPPQREELISDPDELYEQVKDDMEEEHGLAYLEPAAFNNTYAIGASPEWADETGIETLSGFVDYIENGNTDVSIVLGPEFQERSDGWPGLVEHYGIEESAKELDIQSVQADLTYEILGENEADLGMVFSTNPNIQQFDLTILEDDEEFFLPYNPAPLVKKETVEEYDIEDPLNKASQSLTSEEEVRKLNSRIDLEGEDPQDVARDHLKENGLI</sequence>
<evidence type="ECO:0000259" key="2">
    <source>
        <dbReference type="Pfam" id="PF04069"/>
    </source>
</evidence>
<reference evidence="3 4" key="1">
    <citation type="journal article" date="2010" name="Stand. Genomic Sci.">
        <title>Complete genome sequence of Haloterrigena turkmenica type strain (4k).</title>
        <authorList>
            <person name="Saunders E."/>
            <person name="Tindall B.J."/>
            <person name="Fahnrich R."/>
            <person name="Lapidus A."/>
            <person name="Copeland A."/>
            <person name="Del Rio T.G."/>
            <person name="Lucas S."/>
            <person name="Chen F."/>
            <person name="Tice H."/>
            <person name="Cheng J.F."/>
            <person name="Han C."/>
            <person name="Detter J.C."/>
            <person name="Bruce D."/>
            <person name="Goodwin L."/>
            <person name="Chain P."/>
            <person name="Pitluck S."/>
            <person name="Pati A."/>
            <person name="Ivanova N."/>
            <person name="Mavromatis K."/>
            <person name="Chen A."/>
            <person name="Palaniappan K."/>
            <person name="Land M."/>
            <person name="Hauser L."/>
            <person name="Chang Y.J."/>
            <person name="Jeffries C.D."/>
            <person name="Brettin T."/>
            <person name="Rohde M."/>
            <person name="Goker M."/>
            <person name="Bristow J."/>
            <person name="Eisen J.A."/>
            <person name="Markowitz V."/>
            <person name="Hugenholtz P."/>
            <person name="Klenk H.P."/>
            <person name="Kyrpides N.C."/>
        </authorList>
    </citation>
    <scope>NUCLEOTIDE SEQUENCE [LARGE SCALE GENOMIC DNA]</scope>
    <source>
        <strain evidence="4">ATCC 51198 / DSM 5511 / JCM 9101 / NCIMB 13204 / VKM B-1734 / 4k</strain>
    </source>
</reference>
<dbReference type="HOGENOM" id="CLU_038355_1_0_2"/>
<dbReference type="CDD" id="cd13528">
    <property type="entry name" value="PBP2_osmoprotectants"/>
    <property type="match status" value="1"/>
</dbReference>
<dbReference type="Gene3D" id="3.40.190.10">
    <property type="entry name" value="Periplasmic binding protein-like II"/>
    <property type="match status" value="1"/>
</dbReference>
<feature type="domain" description="ABC-type glycine betaine transport system substrate-binding" evidence="2">
    <location>
        <begin position="37"/>
        <end position="310"/>
    </location>
</feature>
<keyword evidence="4" id="KW-1185">Reference proteome</keyword>
<dbReference type="KEGG" id="htu:Htur_4758"/>
<dbReference type="GO" id="GO:0022857">
    <property type="term" value="F:transmembrane transporter activity"/>
    <property type="evidence" value="ECO:0007669"/>
    <property type="project" value="InterPro"/>
</dbReference>
<gene>
    <name evidence="3" type="ordered locus">Htur_4758</name>
</gene>
<dbReference type="AlphaFoldDB" id="D2S2D3"/>
<keyword evidence="3" id="KW-0614">Plasmid</keyword>
<evidence type="ECO:0000256" key="1">
    <source>
        <dbReference type="SAM" id="MobiDB-lite"/>
    </source>
</evidence>
<feature type="region of interest" description="Disordered" evidence="1">
    <location>
        <begin position="291"/>
        <end position="314"/>
    </location>
</feature>
<feature type="compositionally biased region" description="Basic and acidic residues" evidence="1">
    <location>
        <begin position="302"/>
        <end position="314"/>
    </location>
</feature>
<dbReference type="RefSeq" id="WP_012945774.1">
    <property type="nucleotide sequence ID" value="NC_013745.1"/>
</dbReference>
<organism evidence="3 4">
    <name type="scientific">Haloterrigena turkmenica (strain ATCC 51198 / DSM 5511 / JCM 9101 / NCIMB 13204 / VKM B-1734 / 4k)</name>
    <name type="common">Halococcus turkmenicus</name>
    <dbReference type="NCBI Taxonomy" id="543526"/>
    <lineage>
        <taxon>Archaea</taxon>
        <taxon>Methanobacteriati</taxon>
        <taxon>Methanobacteriota</taxon>
        <taxon>Stenosarchaea group</taxon>
        <taxon>Halobacteria</taxon>
        <taxon>Halobacteriales</taxon>
        <taxon>Natrialbaceae</taxon>
        <taxon>Haloterrigena</taxon>
    </lineage>
</organism>
<dbReference type="Gene3D" id="3.40.190.120">
    <property type="entry name" value="Osmoprotection protein (prox), domain 2"/>
    <property type="match status" value="1"/>
</dbReference>
<proteinExistence type="predicted"/>
<dbReference type="Proteomes" id="UP000001903">
    <property type="component" value="Plasmid pHTUR02"/>
</dbReference>
<dbReference type="SUPFAM" id="SSF53850">
    <property type="entry name" value="Periplasmic binding protein-like II"/>
    <property type="match status" value="1"/>
</dbReference>
<evidence type="ECO:0000313" key="3">
    <source>
        <dbReference type="EMBL" id="ADB63530.1"/>
    </source>
</evidence>
<dbReference type="OrthoDB" id="76236at2157"/>
<accession>D2S2D3</accession>
<name>D2S2D3_HALTV</name>
<dbReference type="GO" id="GO:0043190">
    <property type="term" value="C:ATP-binding cassette (ABC) transporter complex"/>
    <property type="evidence" value="ECO:0007669"/>
    <property type="project" value="InterPro"/>
</dbReference>
<dbReference type="Pfam" id="PF04069">
    <property type="entry name" value="OpuAC"/>
    <property type="match status" value="1"/>
</dbReference>
<dbReference type="GeneID" id="58789291"/>
<evidence type="ECO:0000313" key="4">
    <source>
        <dbReference type="Proteomes" id="UP000001903"/>
    </source>
</evidence>
<dbReference type="EMBL" id="CP001862">
    <property type="protein sequence ID" value="ADB63530.1"/>
    <property type="molecule type" value="Genomic_DNA"/>
</dbReference>
<dbReference type="InterPro" id="IPR007210">
    <property type="entry name" value="ABC_Gly_betaine_transp_sub-bd"/>
</dbReference>
<geneLocation type="plasmid" evidence="3 4">
    <name>pHTUR02</name>
</geneLocation>